<dbReference type="Gene3D" id="2.40.50.140">
    <property type="entry name" value="Nucleic acid-binding proteins"/>
    <property type="match status" value="1"/>
</dbReference>
<dbReference type="CDD" id="cd17992">
    <property type="entry name" value="DEXHc_RecG"/>
    <property type="match status" value="1"/>
</dbReference>
<dbReference type="InterPro" id="IPR033454">
    <property type="entry name" value="RecG_wedge"/>
</dbReference>
<dbReference type="GO" id="GO:0003677">
    <property type="term" value="F:DNA binding"/>
    <property type="evidence" value="ECO:0007669"/>
    <property type="project" value="UniProtKB-KW"/>
</dbReference>
<gene>
    <name evidence="18" type="ORF">EL26_18115</name>
</gene>
<dbReference type="SMART" id="SM00490">
    <property type="entry name" value="HELICc"/>
    <property type="match status" value="1"/>
</dbReference>
<evidence type="ECO:0000256" key="8">
    <source>
        <dbReference type="ARBA" id="ARBA00023125"/>
    </source>
</evidence>
<evidence type="ECO:0000313" key="18">
    <source>
        <dbReference type="EMBL" id="KEO81943.1"/>
    </source>
</evidence>
<evidence type="ECO:0000256" key="6">
    <source>
        <dbReference type="ARBA" id="ARBA00022806"/>
    </source>
</evidence>
<evidence type="ECO:0000256" key="9">
    <source>
        <dbReference type="ARBA" id="ARBA00023172"/>
    </source>
</evidence>
<dbReference type="PROSITE" id="PS51192">
    <property type="entry name" value="HELICASE_ATP_BIND_1"/>
    <property type="match status" value="1"/>
</dbReference>
<keyword evidence="5 15" id="KW-0378">Hydrolase</keyword>
<dbReference type="CDD" id="cd18811">
    <property type="entry name" value="SF2_C_RecG"/>
    <property type="match status" value="1"/>
</dbReference>
<comment type="function">
    <text evidence="15">Plays a critical role in recombination and DNA repair. Helps process Holliday junction intermediates to mature products by catalyzing branch migration. Has replication fork regression activity, unwinds stalled or blocked replication forks to make a HJ that can be resolved. Has a DNA unwinding activity characteristic of a DNA helicase with 3'-5' polarity.</text>
</comment>
<dbReference type="GO" id="GO:0006310">
    <property type="term" value="P:DNA recombination"/>
    <property type="evidence" value="ECO:0007669"/>
    <property type="project" value="UniProtKB-UniRule"/>
</dbReference>
<evidence type="ECO:0000256" key="12">
    <source>
        <dbReference type="ARBA" id="ARBA00034617"/>
    </source>
</evidence>
<proteinExistence type="inferred from homology"/>
<dbReference type="NCBIfam" id="TIGR00643">
    <property type="entry name" value="recG"/>
    <property type="match status" value="1"/>
</dbReference>
<dbReference type="InterPro" id="IPR011545">
    <property type="entry name" value="DEAD/DEAH_box_helicase_dom"/>
</dbReference>
<dbReference type="PANTHER" id="PTHR47964:SF1">
    <property type="entry name" value="ATP-DEPENDENT DNA HELICASE HOMOLOG RECG, CHLOROPLASTIC"/>
    <property type="match status" value="1"/>
</dbReference>
<keyword evidence="4 15" id="KW-0227">DNA damage</keyword>
<evidence type="ECO:0000256" key="14">
    <source>
        <dbReference type="ARBA" id="ARBA00048988"/>
    </source>
</evidence>
<dbReference type="AlphaFoldDB" id="A0A074LQ13"/>
<dbReference type="GO" id="GO:0005524">
    <property type="term" value="F:ATP binding"/>
    <property type="evidence" value="ECO:0007669"/>
    <property type="project" value="UniProtKB-KW"/>
</dbReference>
<evidence type="ECO:0000256" key="13">
    <source>
        <dbReference type="ARBA" id="ARBA00034808"/>
    </source>
</evidence>
<dbReference type="Proteomes" id="UP000027931">
    <property type="component" value="Unassembled WGS sequence"/>
</dbReference>
<evidence type="ECO:0000256" key="10">
    <source>
        <dbReference type="ARBA" id="ARBA00023204"/>
    </source>
</evidence>
<protein>
    <recommendedName>
        <fullName evidence="2 15">ATP-dependent DNA helicase RecG</fullName>
        <ecNumber evidence="13 15">5.6.2.4</ecNumber>
    </recommendedName>
</protein>
<comment type="catalytic activity">
    <reaction evidence="14 15">
        <text>ATP + H2O = ADP + phosphate + H(+)</text>
        <dbReference type="Rhea" id="RHEA:13065"/>
        <dbReference type="ChEBI" id="CHEBI:15377"/>
        <dbReference type="ChEBI" id="CHEBI:15378"/>
        <dbReference type="ChEBI" id="CHEBI:30616"/>
        <dbReference type="ChEBI" id="CHEBI:43474"/>
        <dbReference type="ChEBI" id="CHEBI:456216"/>
        <dbReference type="EC" id="5.6.2.4"/>
    </reaction>
</comment>
<feature type="domain" description="Helicase C-terminal" evidence="17">
    <location>
        <begin position="454"/>
        <end position="614"/>
    </location>
</feature>
<dbReference type="GO" id="GO:0006281">
    <property type="term" value="P:DNA repair"/>
    <property type="evidence" value="ECO:0007669"/>
    <property type="project" value="UniProtKB-UniRule"/>
</dbReference>
<dbReference type="SUPFAM" id="SSF52540">
    <property type="entry name" value="P-loop containing nucleoside triphosphate hydrolases"/>
    <property type="match status" value="2"/>
</dbReference>
<keyword evidence="3 15" id="KW-0547">Nucleotide-binding</keyword>
<dbReference type="GO" id="GO:0043138">
    <property type="term" value="F:3'-5' DNA helicase activity"/>
    <property type="evidence" value="ECO:0007669"/>
    <property type="project" value="UniProtKB-EC"/>
</dbReference>
<dbReference type="EMBL" id="JMIR01000030">
    <property type="protein sequence ID" value="KEO81943.1"/>
    <property type="molecule type" value="Genomic_DNA"/>
</dbReference>
<evidence type="ECO:0000256" key="7">
    <source>
        <dbReference type="ARBA" id="ARBA00022840"/>
    </source>
</evidence>
<evidence type="ECO:0000259" key="16">
    <source>
        <dbReference type="PROSITE" id="PS51192"/>
    </source>
</evidence>
<evidence type="ECO:0000256" key="11">
    <source>
        <dbReference type="ARBA" id="ARBA00023235"/>
    </source>
</evidence>
<dbReference type="InterPro" id="IPR014001">
    <property type="entry name" value="Helicase_ATP-bd"/>
</dbReference>
<dbReference type="InterPro" id="IPR004609">
    <property type="entry name" value="ATP-dep_DNA_helicase_RecG"/>
</dbReference>
<dbReference type="eggNOG" id="COG1200">
    <property type="taxonomic scope" value="Bacteria"/>
</dbReference>
<keyword evidence="7 15" id="KW-0067">ATP-binding</keyword>
<keyword evidence="19" id="KW-1185">Reference proteome</keyword>
<sequence>MDLTATPISVLPGVGPQRLKTLALLGIQTVHDLLEYFPFRYEDRNAQPGRELADGTRVTVRVIVDGMAGVKYKGRRNSTTIVPVVTEDYKRLHAVWFNQPYLKDQLIPGRKLTITGKYDERRRSIAVATHDFVVAGETVHSDRIVPVYNVKADITPKLLRNLLSSALKKYGDDVPERLPQVLRQRYKLIDRRHAMKEIHFPTNGDGLHQARRRLIFEEFFLFQLKLQAFRWLHRHEQPGVEHQIPEDLLEQFCKRLPFAMTGAQRRVAHEVVRDMTQRVPMNRLIQGDVGSGKTILAFLALFIAVASGHQGAILVPTEILAEQHFRAAVDLLEPLGCRIGLLIGSQKDRERRDVLAKIADGEINVVIGTHALLEEGVQFKSLSVVVTDEQHRFGVEQRAIFRQKGHAPDVLFMSATPIPRTLAMSVFGDLDVSIVDELPAGRQPIQTYWVTPDKEERALRFVRNELVKGRQAYIVTPLVEESEKIEGVVNATDLYLMLKEWFAGYEVGLLHGKLRPAEKEEVMRKFTNNEIQVLVSTTVIEVGVNVPNATAMMVYNAERFGLAQLHQLRGRVGRGEHASSCILMSKPDTEAGQERMKAMVATQDGFVLAEKDLHLRGPGEFFGVRQSGIPEFKIGDLLQDAKIMEVARQEVQQLIAAPDFWTLPAFQPLVEFLKSEKVLLQRAGD</sequence>
<keyword evidence="11" id="KW-0413">Isomerase</keyword>
<comment type="catalytic activity">
    <reaction evidence="12 15">
        <text>Couples ATP hydrolysis with the unwinding of duplex DNA by translocating in the 3'-5' direction.</text>
        <dbReference type="EC" id="5.6.2.4"/>
    </reaction>
</comment>
<evidence type="ECO:0000259" key="17">
    <source>
        <dbReference type="PROSITE" id="PS51194"/>
    </source>
</evidence>
<keyword evidence="8" id="KW-0238">DNA-binding</keyword>
<dbReference type="SMART" id="SM00487">
    <property type="entry name" value="DEXDc"/>
    <property type="match status" value="1"/>
</dbReference>
<dbReference type="GO" id="GO:0016887">
    <property type="term" value="F:ATP hydrolysis activity"/>
    <property type="evidence" value="ECO:0007669"/>
    <property type="project" value="RHEA"/>
</dbReference>
<dbReference type="PROSITE" id="PS51194">
    <property type="entry name" value="HELICASE_CTER"/>
    <property type="match status" value="1"/>
</dbReference>
<reference evidence="18 19" key="1">
    <citation type="journal article" date="2013" name="Int. J. Syst. Evol. Microbiol.">
        <title>Tumebacillus flagellatus sp. nov., an alpha-amylase/pullulanase-producing bacterium isolated from cassava wastewater.</title>
        <authorList>
            <person name="Wang Q."/>
            <person name="Xie N."/>
            <person name="Qin Y."/>
            <person name="Shen N."/>
            <person name="Zhu J."/>
            <person name="Mi H."/>
            <person name="Huang R."/>
        </authorList>
    </citation>
    <scope>NUCLEOTIDE SEQUENCE [LARGE SCALE GENOMIC DNA]</scope>
    <source>
        <strain evidence="18 19">GST4</strain>
    </source>
</reference>
<accession>A0A074LQ13</accession>
<feature type="domain" description="Helicase ATP-binding" evidence="16">
    <location>
        <begin position="274"/>
        <end position="435"/>
    </location>
</feature>
<dbReference type="Pfam" id="PF19833">
    <property type="entry name" value="RecG_dom3_C"/>
    <property type="match status" value="1"/>
</dbReference>
<dbReference type="InterPro" id="IPR001650">
    <property type="entry name" value="Helicase_C-like"/>
</dbReference>
<evidence type="ECO:0000256" key="2">
    <source>
        <dbReference type="ARBA" id="ARBA00017846"/>
    </source>
</evidence>
<evidence type="ECO:0000256" key="4">
    <source>
        <dbReference type="ARBA" id="ARBA00022763"/>
    </source>
</evidence>
<name>A0A074LQ13_9BACL</name>
<dbReference type="InterPro" id="IPR047112">
    <property type="entry name" value="RecG/Mfd"/>
</dbReference>
<dbReference type="Pfam" id="PF00270">
    <property type="entry name" value="DEAD"/>
    <property type="match status" value="1"/>
</dbReference>
<dbReference type="SUPFAM" id="SSF50249">
    <property type="entry name" value="Nucleic acid-binding proteins"/>
    <property type="match status" value="1"/>
</dbReference>
<dbReference type="STRING" id="1157490.EL26_18115"/>
<dbReference type="NCBIfam" id="NF008168">
    <property type="entry name" value="PRK10917.2-2"/>
    <property type="match status" value="1"/>
</dbReference>
<evidence type="ECO:0000313" key="19">
    <source>
        <dbReference type="Proteomes" id="UP000027931"/>
    </source>
</evidence>
<dbReference type="Gene3D" id="3.40.50.300">
    <property type="entry name" value="P-loop containing nucleotide triphosphate hydrolases"/>
    <property type="match status" value="2"/>
</dbReference>
<keyword evidence="6 15" id="KW-0347">Helicase</keyword>
<comment type="caution">
    <text evidence="18">The sequence shown here is derived from an EMBL/GenBank/DDBJ whole genome shotgun (WGS) entry which is preliminary data.</text>
</comment>
<keyword evidence="10 15" id="KW-0234">DNA repair</keyword>
<dbReference type="Pfam" id="PF17191">
    <property type="entry name" value="RecG_wedge"/>
    <property type="match status" value="1"/>
</dbReference>
<evidence type="ECO:0000256" key="3">
    <source>
        <dbReference type="ARBA" id="ARBA00022741"/>
    </source>
</evidence>
<evidence type="ECO:0000256" key="5">
    <source>
        <dbReference type="ARBA" id="ARBA00022801"/>
    </source>
</evidence>
<dbReference type="InterPro" id="IPR027417">
    <property type="entry name" value="P-loop_NTPase"/>
</dbReference>
<dbReference type="Pfam" id="PF00271">
    <property type="entry name" value="Helicase_C"/>
    <property type="match status" value="1"/>
</dbReference>
<dbReference type="InterPro" id="IPR045562">
    <property type="entry name" value="RecG_dom3_C"/>
</dbReference>
<keyword evidence="9 15" id="KW-0233">DNA recombination</keyword>
<evidence type="ECO:0000256" key="15">
    <source>
        <dbReference type="RuleBase" id="RU363016"/>
    </source>
</evidence>
<organism evidence="18 19">
    <name type="scientific">Tumebacillus flagellatus</name>
    <dbReference type="NCBI Taxonomy" id="1157490"/>
    <lineage>
        <taxon>Bacteria</taxon>
        <taxon>Bacillati</taxon>
        <taxon>Bacillota</taxon>
        <taxon>Bacilli</taxon>
        <taxon>Bacillales</taxon>
        <taxon>Alicyclobacillaceae</taxon>
        <taxon>Tumebacillus</taxon>
    </lineage>
</organism>
<dbReference type="InterPro" id="IPR012340">
    <property type="entry name" value="NA-bd_OB-fold"/>
</dbReference>
<evidence type="ECO:0000256" key="1">
    <source>
        <dbReference type="ARBA" id="ARBA00007504"/>
    </source>
</evidence>
<dbReference type="PANTHER" id="PTHR47964">
    <property type="entry name" value="ATP-DEPENDENT DNA HELICASE HOMOLOG RECG, CHLOROPLASTIC"/>
    <property type="match status" value="1"/>
</dbReference>
<dbReference type="EC" id="5.6.2.4" evidence="13 15"/>
<dbReference type="NCBIfam" id="NF008165">
    <property type="entry name" value="PRK10917.1-3"/>
    <property type="match status" value="1"/>
</dbReference>
<comment type="similarity">
    <text evidence="1 15">Belongs to the helicase family. RecG subfamily.</text>
</comment>